<keyword evidence="2" id="KW-0645">Protease</keyword>
<dbReference type="CDD" id="cd01066">
    <property type="entry name" value="APP_MetAP"/>
    <property type="match status" value="1"/>
</dbReference>
<dbReference type="RefSeq" id="WP_071470129.1">
    <property type="nucleotide sequence ID" value="NZ_MEHT01000024.1"/>
</dbReference>
<feature type="domain" description="Peptidase M24" evidence="1">
    <location>
        <begin position="205"/>
        <end position="452"/>
    </location>
</feature>
<dbReference type="InterPro" id="IPR036005">
    <property type="entry name" value="Creatinase/aminopeptidase-like"/>
</dbReference>
<reference evidence="2 3" key="1">
    <citation type="submission" date="2018-06" db="EMBL/GenBank/DDBJ databases">
        <title>Genomic Encyclopedia of Archaeal and Bacterial Type Strains, Phase II (KMG-II): from individual species to whole genera.</title>
        <authorList>
            <person name="Goeker M."/>
        </authorList>
    </citation>
    <scope>NUCLEOTIDE SEQUENCE [LARGE SCALE GENOMIC DNA]</scope>
    <source>
        <strain evidence="2 3">DSM 13087</strain>
    </source>
</reference>
<evidence type="ECO:0000259" key="1">
    <source>
        <dbReference type="Pfam" id="PF00557"/>
    </source>
</evidence>
<organism evidence="2 3">
    <name type="scientific">Roseinatronobacter thiooxidans</name>
    <dbReference type="NCBI Taxonomy" id="121821"/>
    <lineage>
        <taxon>Bacteria</taxon>
        <taxon>Pseudomonadati</taxon>
        <taxon>Pseudomonadota</taxon>
        <taxon>Alphaproteobacteria</taxon>
        <taxon>Rhodobacterales</taxon>
        <taxon>Paracoccaceae</taxon>
        <taxon>Roseinatronobacter</taxon>
    </lineage>
</organism>
<dbReference type="OrthoDB" id="9806388at2"/>
<keyword evidence="2" id="KW-0378">Hydrolase</keyword>
<dbReference type="Pfam" id="PF00557">
    <property type="entry name" value="Peptidase_M24"/>
    <property type="match status" value="1"/>
</dbReference>
<keyword evidence="3" id="KW-1185">Reference proteome</keyword>
<evidence type="ECO:0000313" key="3">
    <source>
        <dbReference type="Proteomes" id="UP000249364"/>
    </source>
</evidence>
<dbReference type="InterPro" id="IPR050659">
    <property type="entry name" value="Peptidase_M24B"/>
</dbReference>
<sequence length="476" mass="52277">MTQIHRPDRTGSVEALLADFEPDFDFIPAPPLPEAEFAERLRRIRREAVLAGHDALVIHTDMVGWFHTSNAYLRYVCDWMREGVLIIPTDSDKPLTLVSFFTQSVILPPGGEPLLVERILQVGAIGREYADIPGSSLQKTFEGAASLLQEAGFARGSIGLIGDRTSEPFFTGLRALLPSAAFQSENGIIDRMQRLRSPAEVALQRTACQLIDIGIQAAHHVTRLGVTDREIYAAFTLAQLARGGETGDGYQIGINEYGTHCGKPYGRHVRDGDLINLYISNVTYQGYTAQTARMIAVGEITERQEKVIRACVDGVKAAEKLIRPGALISEVNNAAFEPMIAAGLLDSPHARTMPYNWSMAPDGGMREIVRQYVPDPDWEAQGRRLMHVYPATYGPHNPNLGHSVGLAGAQNAYNVSSHNFDRLEEGMVFVLHTQWLEPQSAGCNVGDCYVVTSDGFENLSCHTPLDLRRIPARGAA</sequence>
<name>A0A2W7PL18_9RHOB</name>
<dbReference type="PANTHER" id="PTHR46112:SF2">
    <property type="entry name" value="XAA-PRO AMINOPEPTIDASE P-RELATED"/>
    <property type="match status" value="1"/>
</dbReference>
<dbReference type="InterPro" id="IPR000994">
    <property type="entry name" value="Pept_M24"/>
</dbReference>
<dbReference type="InterPro" id="IPR029149">
    <property type="entry name" value="Creatin/AminoP/Spt16_N"/>
</dbReference>
<protein>
    <submittedName>
        <fullName evidence="2">Xaa-Pro aminopeptidase</fullName>
    </submittedName>
</protein>
<dbReference type="Proteomes" id="UP000249364">
    <property type="component" value="Unassembled WGS sequence"/>
</dbReference>
<gene>
    <name evidence="2" type="ORF">LY56_03289</name>
</gene>
<dbReference type="SUPFAM" id="SSF53092">
    <property type="entry name" value="Creatinase/prolidase N-terminal domain"/>
    <property type="match status" value="1"/>
</dbReference>
<proteinExistence type="predicted"/>
<dbReference type="STRING" id="121821.GCA_001870675_01361"/>
<dbReference type="AlphaFoldDB" id="A0A2W7PL18"/>
<dbReference type="GO" id="GO:0004177">
    <property type="term" value="F:aminopeptidase activity"/>
    <property type="evidence" value="ECO:0007669"/>
    <property type="project" value="UniProtKB-KW"/>
</dbReference>
<evidence type="ECO:0000313" key="2">
    <source>
        <dbReference type="EMBL" id="PZX36994.1"/>
    </source>
</evidence>
<comment type="caution">
    <text evidence="2">The sequence shown here is derived from an EMBL/GenBank/DDBJ whole genome shotgun (WGS) entry which is preliminary data.</text>
</comment>
<accession>A0A2W7PL18</accession>
<dbReference type="Gene3D" id="3.40.350.10">
    <property type="entry name" value="Creatinase/prolidase N-terminal domain"/>
    <property type="match status" value="1"/>
</dbReference>
<dbReference type="Gene3D" id="3.90.230.10">
    <property type="entry name" value="Creatinase/methionine aminopeptidase superfamily"/>
    <property type="match status" value="1"/>
</dbReference>
<dbReference type="PANTHER" id="PTHR46112">
    <property type="entry name" value="AMINOPEPTIDASE"/>
    <property type="match status" value="1"/>
</dbReference>
<keyword evidence="2" id="KW-0031">Aminopeptidase</keyword>
<dbReference type="SUPFAM" id="SSF55920">
    <property type="entry name" value="Creatinase/aminopeptidase"/>
    <property type="match status" value="1"/>
</dbReference>
<dbReference type="EMBL" id="QKZQ01000024">
    <property type="protein sequence ID" value="PZX36994.1"/>
    <property type="molecule type" value="Genomic_DNA"/>
</dbReference>